<dbReference type="Pfam" id="PF00535">
    <property type="entry name" value="Glycos_transf_2"/>
    <property type="match status" value="1"/>
</dbReference>
<comment type="caution">
    <text evidence="4">The sequence shown here is derived from an EMBL/GenBank/DDBJ whole genome shotgun (WGS) entry which is preliminary data.</text>
</comment>
<name>X0VL25_9ZZZZ</name>
<dbReference type="SUPFAM" id="SSF53448">
    <property type="entry name" value="Nucleotide-diphospho-sugar transferases"/>
    <property type="match status" value="1"/>
</dbReference>
<dbReference type="AlphaFoldDB" id="X0VL25"/>
<feature type="non-terminal residue" evidence="4">
    <location>
        <position position="137"/>
    </location>
</feature>
<dbReference type="GO" id="GO:0016757">
    <property type="term" value="F:glycosyltransferase activity"/>
    <property type="evidence" value="ECO:0007669"/>
    <property type="project" value="UniProtKB-KW"/>
</dbReference>
<dbReference type="InterPro" id="IPR001173">
    <property type="entry name" value="Glyco_trans_2-like"/>
</dbReference>
<evidence type="ECO:0000256" key="2">
    <source>
        <dbReference type="ARBA" id="ARBA00022679"/>
    </source>
</evidence>
<evidence type="ECO:0000313" key="4">
    <source>
        <dbReference type="EMBL" id="GAG18984.1"/>
    </source>
</evidence>
<feature type="domain" description="Glycosyltransferase 2-like" evidence="3">
    <location>
        <begin position="6"/>
        <end position="115"/>
    </location>
</feature>
<evidence type="ECO:0000256" key="1">
    <source>
        <dbReference type="ARBA" id="ARBA00022676"/>
    </source>
</evidence>
<gene>
    <name evidence="4" type="ORF">S01H1_50921</name>
</gene>
<evidence type="ECO:0000259" key="3">
    <source>
        <dbReference type="Pfam" id="PF00535"/>
    </source>
</evidence>
<dbReference type="PANTHER" id="PTHR43630">
    <property type="entry name" value="POLY-BETA-1,6-N-ACETYL-D-GLUCOSAMINE SYNTHASE"/>
    <property type="match status" value="1"/>
</dbReference>
<dbReference type="EMBL" id="BARS01032832">
    <property type="protein sequence ID" value="GAG18984.1"/>
    <property type="molecule type" value="Genomic_DNA"/>
</dbReference>
<dbReference type="InterPro" id="IPR029044">
    <property type="entry name" value="Nucleotide-diphossugar_trans"/>
</dbReference>
<organism evidence="4">
    <name type="scientific">marine sediment metagenome</name>
    <dbReference type="NCBI Taxonomy" id="412755"/>
    <lineage>
        <taxon>unclassified sequences</taxon>
        <taxon>metagenomes</taxon>
        <taxon>ecological metagenomes</taxon>
    </lineage>
</organism>
<dbReference type="Gene3D" id="3.90.550.10">
    <property type="entry name" value="Spore Coat Polysaccharide Biosynthesis Protein SpsA, Chain A"/>
    <property type="match status" value="1"/>
</dbReference>
<keyword evidence="1" id="KW-0328">Glycosyltransferase</keyword>
<protein>
    <recommendedName>
        <fullName evidence="3">Glycosyltransferase 2-like domain-containing protein</fullName>
    </recommendedName>
</protein>
<dbReference type="PANTHER" id="PTHR43630:SF1">
    <property type="entry name" value="POLY-BETA-1,6-N-ACETYL-D-GLUCOSAMINE SYNTHASE"/>
    <property type="match status" value="1"/>
</dbReference>
<keyword evidence="2" id="KW-0808">Transferase</keyword>
<proteinExistence type="predicted"/>
<sequence>MTERVSIIIPAYNEEKNIDNVLQSATSLDYPKDKLEIILIDDGSTDNTLEKAEKYNIKILKGTHEGVGVSRNLGWRESNGEIIFFLDADQTINKGFLKKMIPCFSKPIIAAMDCNEEVGNNNLIARLHYLRTMLGIK</sequence>
<reference evidence="4" key="1">
    <citation type="journal article" date="2014" name="Front. Microbiol.">
        <title>High frequency of phylogenetically diverse reductive dehalogenase-homologous genes in deep subseafloor sedimentary metagenomes.</title>
        <authorList>
            <person name="Kawai M."/>
            <person name="Futagami T."/>
            <person name="Toyoda A."/>
            <person name="Takaki Y."/>
            <person name="Nishi S."/>
            <person name="Hori S."/>
            <person name="Arai W."/>
            <person name="Tsubouchi T."/>
            <person name="Morono Y."/>
            <person name="Uchiyama I."/>
            <person name="Ito T."/>
            <person name="Fujiyama A."/>
            <person name="Inagaki F."/>
            <person name="Takami H."/>
        </authorList>
    </citation>
    <scope>NUCLEOTIDE SEQUENCE</scope>
    <source>
        <strain evidence="4">Expedition CK06-06</strain>
    </source>
</reference>
<accession>X0VL25</accession>